<sequence length="204" mass="23515">MCDGLHFSCLIILAFFPHHKLPRISSKPEKHDCCNCYDGERLISSRNADKMPCSGGRKSHKVWNEQATRVVAWFCNLPVKLPVKLYHDMDNTVDVKQRSSLPLPNVNARSICWGLRIHKDGYRRSTLMKACIIKQTEISSERGCEGKSTLSSCNGRERMTESFSSEADDSWRYAHHKVSKNNVIPSCVYRPKPLHYHYEFLNTR</sequence>
<organism evidence="1 2">
    <name type="scientific">Lindgomyces ingoldianus</name>
    <dbReference type="NCBI Taxonomy" id="673940"/>
    <lineage>
        <taxon>Eukaryota</taxon>
        <taxon>Fungi</taxon>
        <taxon>Dikarya</taxon>
        <taxon>Ascomycota</taxon>
        <taxon>Pezizomycotina</taxon>
        <taxon>Dothideomycetes</taxon>
        <taxon>Pleosporomycetidae</taxon>
        <taxon>Pleosporales</taxon>
        <taxon>Lindgomycetaceae</taxon>
        <taxon>Lindgomyces</taxon>
    </lineage>
</organism>
<reference evidence="1" key="1">
    <citation type="journal article" date="2020" name="Stud. Mycol.">
        <title>101 Dothideomycetes genomes: a test case for predicting lifestyles and emergence of pathogens.</title>
        <authorList>
            <person name="Haridas S."/>
            <person name="Albert R."/>
            <person name="Binder M."/>
            <person name="Bloem J."/>
            <person name="Labutti K."/>
            <person name="Salamov A."/>
            <person name="Andreopoulos B."/>
            <person name="Baker S."/>
            <person name="Barry K."/>
            <person name="Bills G."/>
            <person name="Bluhm B."/>
            <person name="Cannon C."/>
            <person name="Castanera R."/>
            <person name="Culley D."/>
            <person name="Daum C."/>
            <person name="Ezra D."/>
            <person name="Gonzalez J."/>
            <person name="Henrissat B."/>
            <person name="Kuo A."/>
            <person name="Liang C."/>
            <person name="Lipzen A."/>
            <person name="Lutzoni F."/>
            <person name="Magnuson J."/>
            <person name="Mondo S."/>
            <person name="Nolan M."/>
            <person name="Ohm R."/>
            <person name="Pangilinan J."/>
            <person name="Park H.-J."/>
            <person name="Ramirez L."/>
            <person name="Alfaro M."/>
            <person name="Sun H."/>
            <person name="Tritt A."/>
            <person name="Yoshinaga Y."/>
            <person name="Zwiers L.-H."/>
            <person name="Turgeon B."/>
            <person name="Goodwin S."/>
            <person name="Spatafora J."/>
            <person name="Crous P."/>
            <person name="Grigoriev I."/>
        </authorList>
    </citation>
    <scope>NUCLEOTIDE SEQUENCE</scope>
    <source>
        <strain evidence="1">ATCC 200398</strain>
    </source>
</reference>
<accession>A0ACB6RG03</accession>
<evidence type="ECO:0000313" key="2">
    <source>
        <dbReference type="Proteomes" id="UP000799755"/>
    </source>
</evidence>
<gene>
    <name evidence="1" type="ORF">BDR25DRAFT_390357</name>
</gene>
<evidence type="ECO:0000313" key="1">
    <source>
        <dbReference type="EMBL" id="KAF2477975.1"/>
    </source>
</evidence>
<keyword evidence="2" id="KW-1185">Reference proteome</keyword>
<dbReference type="Proteomes" id="UP000799755">
    <property type="component" value="Unassembled WGS sequence"/>
</dbReference>
<protein>
    <submittedName>
        <fullName evidence="1">Uncharacterized protein</fullName>
    </submittedName>
</protein>
<dbReference type="EMBL" id="MU003492">
    <property type="protein sequence ID" value="KAF2477975.1"/>
    <property type="molecule type" value="Genomic_DNA"/>
</dbReference>
<name>A0ACB6RG03_9PLEO</name>
<comment type="caution">
    <text evidence="1">The sequence shown here is derived from an EMBL/GenBank/DDBJ whole genome shotgun (WGS) entry which is preliminary data.</text>
</comment>
<proteinExistence type="predicted"/>